<dbReference type="SUPFAM" id="SSF55486">
    <property type="entry name" value="Metalloproteases ('zincins'), catalytic domain"/>
    <property type="match status" value="1"/>
</dbReference>
<dbReference type="GO" id="GO:0004222">
    <property type="term" value="F:metalloendopeptidase activity"/>
    <property type="evidence" value="ECO:0007669"/>
    <property type="project" value="InterPro"/>
</dbReference>
<accession>A0A6J7UYI5</accession>
<dbReference type="PANTHER" id="PTHR43660">
    <property type="entry name" value="DIPEPTIDYL CARBOXYPEPTIDASE"/>
    <property type="match status" value="1"/>
</dbReference>
<keyword evidence="4" id="KW-0479">Metal-binding</keyword>
<dbReference type="EMBL" id="CAFBQC010000004">
    <property type="protein sequence ID" value="CAB5039752.1"/>
    <property type="molecule type" value="Genomic_DNA"/>
</dbReference>
<evidence type="ECO:0000256" key="2">
    <source>
        <dbReference type="ARBA" id="ARBA00006040"/>
    </source>
</evidence>
<evidence type="ECO:0000256" key="3">
    <source>
        <dbReference type="ARBA" id="ARBA00022670"/>
    </source>
</evidence>
<dbReference type="GO" id="GO:0004180">
    <property type="term" value="F:carboxypeptidase activity"/>
    <property type="evidence" value="ECO:0007669"/>
    <property type="project" value="TreeGrafter"/>
</dbReference>
<feature type="domain" description="Peptidase M3A/M3B catalytic" evidence="8">
    <location>
        <begin position="232"/>
        <end position="677"/>
    </location>
</feature>
<evidence type="ECO:0000256" key="7">
    <source>
        <dbReference type="ARBA" id="ARBA00023049"/>
    </source>
</evidence>
<keyword evidence="3" id="KW-0645">Protease</keyword>
<dbReference type="GO" id="GO:0046872">
    <property type="term" value="F:metal ion binding"/>
    <property type="evidence" value="ECO:0007669"/>
    <property type="project" value="UniProtKB-KW"/>
</dbReference>
<dbReference type="CDD" id="cd06456">
    <property type="entry name" value="M3A_DCP"/>
    <property type="match status" value="1"/>
</dbReference>
<comment type="cofactor">
    <cofactor evidence="1">
        <name>Zn(2+)</name>
        <dbReference type="ChEBI" id="CHEBI:29105"/>
    </cofactor>
</comment>
<evidence type="ECO:0000256" key="4">
    <source>
        <dbReference type="ARBA" id="ARBA00022723"/>
    </source>
</evidence>
<dbReference type="InterPro" id="IPR001567">
    <property type="entry name" value="Pept_M3A_M3B_dom"/>
</dbReference>
<reference evidence="12" key="1">
    <citation type="submission" date="2020-05" db="EMBL/GenBank/DDBJ databases">
        <authorList>
            <person name="Chiriac C."/>
            <person name="Salcher M."/>
            <person name="Ghai R."/>
            <person name="Kavagutti S V."/>
        </authorList>
    </citation>
    <scope>NUCLEOTIDE SEQUENCE</scope>
</reference>
<gene>
    <name evidence="9" type="ORF">UFOPK2942_00538</name>
    <name evidence="10" type="ORF">UFOPK3232_00993</name>
    <name evidence="11" type="ORF">UFOPK4242_00198</name>
    <name evidence="12" type="ORF">UFOPK4382_00125</name>
</gene>
<dbReference type="EMBL" id="CAFAAA010000011">
    <property type="protein sequence ID" value="CAB4778171.1"/>
    <property type="molecule type" value="Genomic_DNA"/>
</dbReference>
<name>A0A6J7UYI5_9ZZZZ</name>
<sequence length="679" mass="76219">MTNLDAKPFELPSTLAYELPPFSLIKEEHYLPAFQAGMQQQLDEVQAILNAPGDATFDNTIVALERSGKILERVSLVFFNKTSSDTNDALETIRAEIAPKLSAHHDAIMLNPQFFARIKRLFDNRDSLNLSTEDSWLLEKYYKDLIQAGAHLSDEQRARLTELNGQLSKLSTQFSKNLLADTNDLAVIVDSVEELDGLTANQIAAAATAASDRGLTGKWLLAQVNFTGNPLLDSLTNRDLRKRIMQRSLQKGNQNNANDNKKILLEMVKLRAERAQLFGVKSHAEHITAVQTAENPGNVHAMLKKIAPAAVKNAQLEAQDLKKAAGADIESWDWGFYTEKVRLEKYNIDTTKMQPYFELERVLHDGVFFAANKLFGITFKERPDLITYHPEARAFEVSNEDGSPLGLFIGDFFTRDSKRGGAWMNSLVKQNFLLNQLPVVVNNLNIPKPPAGQPALLTLDFTTTLFHEFGHALHGLLSQVKYPRVSGTAVQRDFVEFPSQVNEMWIMWPEVLNNYARHYETGEAMPPEWVDSLNAASTFNEGFATTSYLAAAVLDLAWHSLTSEEAGRVTDVEAFEAKALADYGLDFAPVPTRYRSTYFSHIFDGGYSSGYYGYIWSEVLDADTVDWFKENGGLLRENGEHFRDALLGRGGSIDSMQMFRNFRGRDSKIEPLLKRRGLL</sequence>
<dbReference type="Gene3D" id="1.10.1370.40">
    <property type="match status" value="3"/>
</dbReference>
<dbReference type="GO" id="GO:0006508">
    <property type="term" value="P:proteolysis"/>
    <property type="evidence" value="ECO:0007669"/>
    <property type="project" value="UniProtKB-KW"/>
</dbReference>
<keyword evidence="5" id="KW-0378">Hydrolase</keyword>
<dbReference type="InterPro" id="IPR045090">
    <property type="entry name" value="Pept_M3A_M3B"/>
</dbReference>
<proteinExistence type="inferred from homology"/>
<dbReference type="PANTHER" id="PTHR43660:SF1">
    <property type="entry name" value="DIPEPTIDYL CARBOXYPEPTIDASE"/>
    <property type="match status" value="1"/>
</dbReference>
<organism evidence="12">
    <name type="scientific">freshwater metagenome</name>
    <dbReference type="NCBI Taxonomy" id="449393"/>
    <lineage>
        <taxon>unclassified sequences</taxon>
        <taxon>metagenomes</taxon>
        <taxon>ecological metagenomes</taxon>
    </lineage>
</organism>
<evidence type="ECO:0000313" key="10">
    <source>
        <dbReference type="EMBL" id="CAB4838855.1"/>
    </source>
</evidence>
<dbReference type="AlphaFoldDB" id="A0A6J7UYI5"/>
<dbReference type="Pfam" id="PF01432">
    <property type="entry name" value="Peptidase_M3"/>
    <property type="match status" value="1"/>
</dbReference>
<evidence type="ECO:0000256" key="1">
    <source>
        <dbReference type="ARBA" id="ARBA00001947"/>
    </source>
</evidence>
<evidence type="ECO:0000313" key="9">
    <source>
        <dbReference type="EMBL" id="CAB4778171.1"/>
    </source>
</evidence>
<evidence type="ECO:0000256" key="5">
    <source>
        <dbReference type="ARBA" id="ARBA00022801"/>
    </source>
</evidence>
<dbReference type="InterPro" id="IPR034005">
    <property type="entry name" value="M3A_DCP"/>
</dbReference>
<dbReference type="EMBL" id="CAFBRA010000004">
    <property type="protein sequence ID" value="CAB5071275.1"/>
    <property type="molecule type" value="Genomic_DNA"/>
</dbReference>
<dbReference type="FunFam" id="3.40.390.10:FF:000009">
    <property type="entry name" value="Oligopeptidase A"/>
    <property type="match status" value="1"/>
</dbReference>
<evidence type="ECO:0000313" key="12">
    <source>
        <dbReference type="EMBL" id="CAB5071275.1"/>
    </source>
</evidence>
<dbReference type="EMBL" id="CAFARE010000039">
    <property type="protein sequence ID" value="CAB4838855.1"/>
    <property type="molecule type" value="Genomic_DNA"/>
</dbReference>
<dbReference type="GO" id="GO:0005829">
    <property type="term" value="C:cytosol"/>
    <property type="evidence" value="ECO:0007669"/>
    <property type="project" value="TreeGrafter"/>
</dbReference>
<evidence type="ECO:0000256" key="6">
    <source>
        <dbReference type="ARBA" id="ARBA00022833"/>
    </source>
</evidence>
<keyword evidence="6" id="KW-0862">Zinc</keyword>
<comment type="similarity">
    <text evidence="2">Belongs to the peptidase M3 family.</text>
</comment>
<protein>
    <submittedName>
        <fullName evidence="12">Unannotated protein</fullName>
    </submittedName>
</protein>
<evidence type="ECO:0000313" key="11">
    <source>
        <dbReference type="EMBL" id="CAB5039752.1"/>
    </source>
</evidence>
<keyword evidence="7" id="KW-0482">Metalloprotease</keyword>
<evidence type="ECO:0000259" key="8">
    <source>
        <dbReference type="Pfam" id="PF01432"/>
    </source>
</evidence>